<reference evidence="16 17" key="1">
    <citation type="submission" date="2024-01" db="EMBL/GenBank/DDBJ databases">
        <title>The complete chloroplast genome sequence of Lithospermum erythrorhizon: insights into the phylogenetic relationship among Boraginaceae species and the maternal lineages of purple gromwells.</title>
        <authorList>
            <person name="Okada T."/>
            <person name="Watanabe K."/>
        </authorList>
    </citation>
    <scope>NUCLEOTIDE SEQUENCE [LARGE SCALE GENOMIC DNA]</scope>
</reference>
<evidence type="ECO:0000256" key="10">
    <source>
        <dbReference type="ARBA" id="ARBA00023316"/>
    </source>
</evidence>
<dbReference type="InterPro" id="IPR000070">
    <property type="entry name" value="Pectinesterase_cat"/>
</dbReference>
<evidence type="ECO:0000313" key="17">
    <source>
        <dbReference type="Proteomes" id="UP001454036"/>
    </source>
</evidence>
<evidence type="ECO:0000256" key="3">
    <source>
        <dbReference type="ARBA" id="ARBA00006027"/>
    </source>
</evidence>
<dbReference type="SMART" id="SM00856">
    <property type="entry name" value="PMEI"/>
    <property type="match status" value="1"/>
</dbReference>
<dbReference type="EMBL" id="BAABME010007634">
    <property type="protein sequence ID" value="GAA0171344.1"/>
    <property type="molecule type" value="Genomic_DNA"/>
</dbReference>
<dbReference type="GO" id="GO:0045490">
    <property type="term" value="P:pectin catabolic process"/>
    <property type="evidence" value="ECO:0007669"/>
    <property type="project" value="UniProtKB-UniRule"/>
</dbReference>
<dbReference type="Proteomes" id="UP001454036">
    <property type="component" value="Unassembled WGS sequence"/>
</dbReference>
<feature type="domain" description="Pectinesterase inhibitor" evidence="15">
    <location>
        <begin position="64"/>
        <end position="219"/>
    </location>
</feature>
<evidence type="ECO:0000256" key="2">
    <source>
        <dbReference type="ARBA" id="ARBA00005184"/>
    </source>
</evidence>
<evidence type="ECO:0000259" key="15">
    <source>
        <dbReference type="SMART" id="SM00856"/>
    </source>
</evidence>
<dbReference type="InterPro" id="IPR006501">
    <property type="entry name" value="Pectinesterase_inhib_dom"/>
</dbReference>
<dbReference type="Pfam" id="PF04043">
    <property type="entry name" value="PMEI"/>
    <property type="match status" value="1"/>
</dbReference>
<dbReference type="GO" id="GO:0042545">
    <property type="term" value="P:cell wall modification"/>
    <property type="evidence" value="ECO:0007669"/>
    <property type="project" value="UniProtKB-UniRule"/>
</dbReference>
<keyword evidence="6" id="KW-0134">Cell wall</keyword>
<comment type="subcellular location">
    <subcellularLocation>
        <location evidence="1">Secreted</location>
        <location evidence="1">Cell wall</location>
    </subcellularLocation>
</comment>
<name>A0AAV3R4P3_LITER</name>
<evidence type="ECO:0000256" key="14">
    <source>
        <dbReference type="SAM" id="Phobius"/>
    </source>
</evidence>
<dbReference type="GO" id="GO:0004857">
    <property type="term" value="F:enzyme inhibitor activity"/>
    <property type="evidence" value="ECO:0007669"/>
    <property type="project" value="InterPro"/>
</dbReference>
<dbReference type="Pfam" id="PF01095">
    <property type="entry name" value="Pectinesterase"/>
    <property type="match status" value="1"/>
</dbReference>
<evidence type="ECO:0000256" key="11">
    <source>
        <dbReference type="ARBA" id="ARBA00047928"/>
    </source>
</evidence>
<dbReference type="PROSITE" id="PS00503">
    <property type="entry name" value="PECTINESTERASE_2"/>
    <property type="match status" value="1"/>
</dbReference>
<dbReference type="NCBIfam" id="TIGR01614">
    <property type="entry name" value="PME_inhib"/>
    <property type="match status" value="1"/>
</dbReference>
<dbReference type="InterPro" id="IPR035513">
    <property type="entry name" value="Invertase/methylesterase_inhib"/>
</dbReference>
<keyword evidence="8 13" id="KW-0378">Hydrolase</keyword>
<accession>A0AAV3R4P3</accession>
<evidence type="ECO:0000256" key="7">
    <source>
        <dbReference type="ARBA" id="ARBA00022525"/>
    </source>
</evidence>
<dbReference type="Gene3D" id="1.20.140.40">
    <property type="entry name" value="Invertase/pectin methylesterase inhibitor family protein"/>
    <property type="match status" value="1"/>
</dbReference>
<dbReference type="CDD" id="cd15798">
    <property type="entry name" value="PMEI-like_3"/>
    <property type="match status" value="1"/>
</dbReference>
<evidence type="ECO:0000256" key="1">
    <source>
        <dbReference type="ARBA" id="ARBA00004191"/>
    </source>
</evidence>
<comment type="catalytic activity">
    <reaction evidence="11 13">
        <text>[(1-&gt;4)-alpha-D-galacturonosyl methyl ester](n) + n H2O = [(1-&gt;4)-alpha-D-galacturonosyl](n) + n methanol + n H(+)</text>
        <dbReference type="Rhea" id="RHEA:22380"/>
        <dbReference type="Rhea" id="RHEA-COMP:14570"/>
        <dbReference type="Rhea" id="RHEA-COMP:14573"/>
        <dbReference type="ChEBI" id="CHEBI:15377"/>
        <dbReference type="ChEBI" id="CHEBI:15378"/>
        <dbReference type="ChEBI" id="CHEBI:17790"/>
        <dbReference type="ChEBI" id="CHEBI:140522"/>
        <dbReference type="ChEBI" id="CHEBI:140523"/>
        <dbReference type="EC" id="3.1.1.11"/>
    </reaction>
</comment>
<dbReference type="PANTHER" id="PTHR31707">
    <property type="entry name" value="PECTINESTERASE"/>
    <property type="match status" value="1"/>
</dbReference>
<organism evidence="16 17">
    <name type="scientific">Lithospermum erythrorhizon</name>
    <name type="common">Purple gromwell</name>
    <name type="synonym">Lithospermum officinale var. erythrorhizon</name>
    <dbReference type="NCBI Taxonomy" id="34254"/>
    <lineage>
        <taxon>Eukaryota</taxon>
        <taxon>Viridiplantae</taxon>
        <taxon>Streptophyta</taxon>
        <taxon>Embryophyta</taxon>
        <taxon>Tracheophyta</taxon>
        <taxon>Spermatophyta</taxon>
        <taxon>Magnoliopsida</taxon>
        <taxon>eudicotyledons</taxon>
        <taxon>Gunneridae</taxon>
        <taxon>Pentapetalae</taxon>
        <taxon>asterids</taxon>
        <taxon>lamiids</taxon>
        <taxon>Boraginales</taxon>
        <taxon>Boraginaceae</taxon>
        <taxon>Boraginoideae</taxon>
        <taxon>Lithospermeae</taxon>
        <taxon>Lithospermum</taxon>
    </lineage>
</organism>
<feature type="active site" evidence="12">
    <location>
        <position position="412"/>
    </location>
</feature>
<gene>
    <name evidence="16" type="ORF">LIER_25397</name>
</gene>
<evidence type="ECO:0000256" key="4">
    <source>
        <dbReference type="ARBA" id="ARBA00007786"/>
    </source>
</evidence>
<feature type="transmembrane region" description="Helical" evidence="14">
    <location>
        <begin position="29"/>
        <end position="50"/>
    </location>
</feature>
<dbReference type="InterPro" id="IPR033131">
    <property type="entry name" value="Pectinesterase_Asp_AS"/>
</dbReference>
<evidence type="ECO:0000256" key="8">
    <source>
        <dbReference type="ARBA" id="ARBA00022801"/>
    </source>
</evidence>
<keyword evidence="14" id="KW-1133">Transmembrane helix</keyword>
<keyword evidence="7" id="KW-0964">Secreted</keyword>
<keyword evidence="9 13" id="KW-0063">Aspartyl esterase</keyword>
<dbReference type="Gene3D" id="2.160.20.10">
    <property type="entry name" value="Single-stranded right-handed beta-helix, Pectin lyase-like"/>
    <property type="match status" value="1"/>
</dbReference>
<dbReference type="GO" id="GO:0030599">
    <property type="term" value="F:pectinesterase activity"/>
    <property type="evidence" value="ECO:0007669"/>
    <property type="project" value="UniProtKB-UniRule"/>
</dbReference>
<keyword evidence="10" id="KW-0961">Cell wall biogenesis/degradation</keyword>
<evidence type="ECO:0000256" key="13">
    <source>
        <dbReference type="RuleBase" id="RU000589"/>
    </source>
</evidence>
<dbReference type="FunFam" id="2.160.20.10:FF:000001">
    <property type="entry name" value="Pectinesterase"/>
    <property type="match status" value="1"/>
</dbReference>
<dbReference type="SUPFAM" id="SSF51126">
    <property type="entry name" value="Pectin lyase-like"/>
    <property type="match status" value="1"/>
</dbReference>
<evidence type="ECO:0000256" key="6">
    <source>
        <dbReference type="ARBA" id="ARBA00022512"/>
    </source>
</evidence>
<evidence type="ECO:0000256" key="5">
    <source>
        <dbReference type="ARBA" id="ARBA00013229"/>
    </source>
</evidence>
<dbReference type="InterPro" id="IPR012334">
    <property type="entry name" value="Pectin_lyas_fold"/>
</dbReference>
<keyword evidence="14" id="KW-0472">Membrane</keyword>
<keyword evidence="17" id="KW-1185">Reference proteome</keyword>
<comment type="caution">
    <text evidence="16">The sequence shown here is derived from an EMBL/GenBank/DDBJ whole genome shotgun (WGS) entry which is preliminary data.</text>
</comment>
<dbReference type="SUPFAM" id="SSF101148">
    <property type="entry name" value="Plant invertase/pectin methylesterase inhibitor"/>
    <property type="match status" value="1"/>
</dbReference>
<dbReference type="InterPro" id="IPR011050">
    <property type="entry name" value="Pectin_lyase_fold/virulence"/>
</dbReference>
<dbReference type="AlphaFoldDB" id="A0AAV3R4P3"/>
<sequence>MASNLNPYGKMSEAEQERFIARRKARKRIAIIVISSIVLAAVVVAAVVGVSSQEKGDKSGGKDSISSALKAVCNATLYPESCYSSMSPLVNSNNVSPADFPKLAVQVAVNELSRASVKFFQHDVVKNAKDNMTKLALESCQELLSLAIDHLNESLAVTDKSILDAFDDLGTWLSSAGTYQETCIDALLENNNGTSSPLSLIASDILRLPSEYTSNSLAIISSIQSSVGAIGQRRLLMDETPAWLSFNERKLLQTPTSNIKFDAIVAKDGSGKYQTIRDALKDVPEKSDKRYIIYVKKGVYHENHVTVEKGHWNVMMVGDGMNSTIVTGSLNFIDGTPTFQTATFAVKGKGFIARDMEFVNSAGPSKHQAVALMSTADLSVFYRCKMDAFQDTLYPHSNRQFYRECTILGTVDFIFGNSAVILQNCNILPRKPNHGQQTTITAQGKIDPNQNTGIVIHNCIIKQYDDLTGVNNYLGRPWKNYSTTVFMKNNMGGFIHPNGWLPWVGNDAPPTIFYAEFQNYGPGAITTNRVKWRGLRLNLNANQVSRFTVKPFISGHKWLERAGVRYNPNL</sequence>
<comment type="similarity">
    <text evidence="3">In the N-terminal section; belongs to the PMEI family.</text>
</comment>
<comment type="similarity">
    <text evidence="4">In the C-terminal section; belongs to the pectinesterase family.</text>
</comment>
<evidence type="ECO:0000256" key="12">
    <source>
        <dbReference type="PROSITE-ProRule" id="PRU10040"/>
    </source>
</evidence>
<evidence type="ECO:0000256" key="9">
    <source>
        <dbReference type="ARBA" id="ARBA00023085"/>
    </source>
</evidence>
<comment type="pathway">
    <text evidence="2 13">Glycan metabolism; pectin degradation; 2-dehydro-3-deoxy-D-gluconate from pectin: step 1/5.</text>
</comment>
<proteinExistence type="inferred from homology"/>
<evidence type="ECO:0000313" key="16">
    <source>
        <dbReference type="EMBL" id="GAA0171344.1"/>
    </source>
</evidence>
<protein>
    <recommendedName>
        <fullName evidence="5 13">Pectinesterase</fullName>
        <ecNumber evidence="5 13">3.1.1.11</ecNumber>
    </recommendedName>
</protein>
<dbReference type="EC" id="3.1.1.11" evidence="5 13"/>
<keyword evidence="14" id="KW-0812">Transmembrane</keyword>